<reference evidence="1" key="2">
    <citation type="journal article" date="2020" name="Nat. Commun.">
        <title>Large-scale genome sequencing of mycorrhizal fungi provides insights into the early evolution of symbiotic traits.</title>
        <authorList>
            <person name="Miyauchi S."/>
            <person name="Kiss E."/>
            <person name="Kuo A."/>
            <person name="Drula E."/>
            <person name="Kohler A."/>
            <person name="Sanchez-Garcia M."/>
            <person name="Morin E."/>
            <person name="Andreopoulos B."/>
            <person name="Barry K.W."/>
            <person name="Bonito G."/>
            <person name="Buee M."/>
            <person name="Carver A."/>
            <person name="Chen C."/>
            <person name="Cichocki N."/>
            <person name="Clum A."/>
            <person name="Culley D."/>
            <person name="Crous P.W."/>
            <person name="Fauchery L."/>
            <person name="Girlanda M."/>
            <person name="Hayes R.D."/>
            <person name="Keri Z."/>
            <person name="LaButti K."/>
            <person name="Lipzen A."/>
            <person name="Lombard V."/>
            <person name="Magnuson J."/>
            <person name="Maillard F."/>
            <person name="Murat C."/>
            <person name="Nolan M."/>
            <person name="Ohm R.A."/>
            <person name="Pangilinan J."/>
            <person name="Pereira M.F."/>
            <person name="Perotto S."/>
            <person name="Peter M."/>
            <person name="Pfister S."/>
            <person name="Riley R."/>
            <person name="Sitrit Y."/>
            <person name="Stielow J.B."/>
            <person name="Szollosi G."/>
            <person name="Zifcakova L."/>
            <person name="Stursova M."/>
            <person name="Spatafora J.W."/>
            <person name="Tedersoo L."/>
            <person name="Vaario L.M."/>
            <person name="Yamada A."/>
            <person name="Yan M."/>
            <person name="Wang P."/>
            <person name="Xu J."/>
            <person name="Bruns T."/>
            <person name="Baldrian P."/>
            <person name="Vilgalys R."/>
            <person name="Dunand C."/>
            <person name="Henrissat B."/>
            <person name="Grigoriev I.V."/>
            <person name="Hibbett D."/>
            <person name="Nagy L.G."/>
            <person name="Martin F.M."/>
        </authorList>
    </citation>
    <scope>NUCLEOTIDE SEQUENCE</scope>
    <source>
        <strain evidence="1">P2</strain>
    </source>
</reference>
<keyword evidence="2" id="KW-1185">Reference proteome</keyword>
<gene>
    <name evidence="1" type="ORF">BDM02DRAFT_3128302</name>
</gene>
<organism evidence="1 2">
    <name type="scientific">Thelephora ganbajun</name>
    <name type="common">Ganba fungus</name>
    <dbReference type="NCBI Taxonomy" id="370292"/>
    <lineage>
        <taxon>Eukaryota</taxon>
        <taxon>Fungi</taxon>
        <taxon>Dikarya</taxon>
        <taxon>Basidiomycota</taxon>
        <taxon>Agaricomycotina</taxon>
        <taxon>Agaricomycetes</taxon>
        <taxon>Thelephorales</taxon>
        <taxon>Thelephoraceae</taxon>
        <taxon>Thelephora</taxon>
    </lineage>
</organism>
<protein>
    <submittedName>
        <fullName evidence="1">Uncharacterized protein</fullName>
    </submittedName>
</protein>
<dbReference type="Proteomes" id="UP000886501">
    <property type="component" value="Unassembled WGS sequence"/>
</dbReference>
<comment type="caution">
    <text evidence="1">The sequence shown here is derived from an EMBL/GenBank/DDBJ whole genome shotgun (WGS) entry which is preliminary data.</text>
</comment>
<evidence type="ECO:0000313" key="2">
    <source>
        <dbReference type="Proteomes" id="UP000886501"/>
    </source>
</evidence>
<name>A0ACB6ZIT8_THEGA</name>
<evidence type="ECO:0000313" key="1">
    <source>
        <dbReference type="EMBL" id="KAF9649454.1"/>
    </source>
</evidence>
<reference evidence="1" key="1">
    <citation type="submission" date="2019-10" db="EMBL/GenBank/DDBJ databases">
        <authorList>
            <consortium name="DOE Joint Genome Institute"/>
            <person name="Kuo A."/>
            <person name="Miyauchi S."/>
            <person name="Kiss E."/>
            <person name="Drula E."/>
            <person name="Kohler A."/>
            <person name="Sanchez-Garcia M."/>
            <person name="Andreopoulos B."/>
            <person name="Barry K.W."/>
            <person name="Bonito G."/>
            <person name="Buee M."/>
            <person name="Carver A."/>
            <person name="Chen C."/>
            <person name="Cichocki N."/>
            <person name="Clum A."/>
            <person name="Culley D."/>
            <person name="Crous P.W."/>
            <person name="Fauchery L."/>
            <person name="Girlanda M."/>
            <person name="Hayes R."/>
            <person name="Keri Z."/>
            <person name="Labutti K."/>
            <person name="Lipzen A."/>
            <person name="Lombard V."/>
            <person name="Magnuson J."/>
            <person name="Maillard F."/>
            <person name="Morin E."/>
            <person name="Murat C."/>
            <person name="Nolan M."/>
            <person name="Ohm R."/>
            <person name="Pangilinan J."/>
            <person name="Pereira M."/>
            <person name="Perotto S."/>
            <person name="Peter M."/>
            <person name="Riley R."/>
            <person name="Sitrit Y."/>
            <person name="Stielow B."/>
            <person name="Szollosi G."/>
            <person name="Zifcakova L."/>
            <person name="Stursova M."/>
            <person name="Spatafora J.W."/>
            <person name="Tedersoo L."/>
            <person name="Vaario L.-M."/>
            <person name="Yamada A."/>
            <person name="Yan M."/>
            <person name="Wang P."/>
            <person name="Xu J."/>
            <person name="Bruns T."/>
            <person name="Baldrian P."/>
            <person name="Vilgalys R."/>
            <person name="Henrissat B."/>
            <person name="Grigoriev I.V."/>
            <person name="Hibbett D."/>
            <person name="Nagy L.G."/>
            <person name="Martin F.M."/>
        </authorList>
    </citation>
    <scope>NUCLEOTIDE SEQUENCE</scope>
    <source>
        <strain evidence="1">P2</strain>
    </source>
</reference>
<proteinExistence type="predicted"/>
<dbReference type="EMBL" id="MU117997">
    <property type="protein sequence ID" value="KAF9649454.1"/>
    <property type="molecule type" value="Genomic_DNA"/>
</dbReference>
<accession>A0ACB6ZIT8</accession>
<sequence length="105" mass="11937">MTHLPRSPLDLCEEGVGGGVLGDILDVWSILPNTFSELPPPRREAEVSSWSMNRDPSQEKRNARFYLKCYVFIWFSITISIPAFPYRNALTSGNFSSTIVNKRSR</sequence>